<dbReference type="NCBIfam" id="TIGR03519">
    <property type="entry name" value="T9SS_PorP_fam"/>
    <property type="match status" value="1"/>
</dbReference>
<keyword evidence="3" id="KW-1185">Reference proteome</keyword>
<dbReference type="RefSeq" id="WP_062041165.1">
    <property type="nucleotide sequence ID" value="NZ_DF968182.1"/>
</dbReference>
<dbReference type="OrthoDB" id="1186563at2"/>
<reference evidence="2" key="1">
    <citation type="journal article" date="2015" name="Genome Announc.">
        <title>Draft Genome Sequence of Bacteroidales Strain TBC1, a Novel Isolate from a Methanogenic Wastewater Treatment System.</title>
        <authorList>
            <person name="Tourlousse D.M."/>
            <person name="Matsuura N."/>
            <person name="Sun L."/>
            <person name="Toyonaga M."/>
            <person name="Kuroda K."/>
            <person name="Ohashi A."/>
            <person name="Cruz R."/>
            <person name="Yamaguchi T."/>
            <person name="Sekiguchi Y."/>
        </authorList>
    </citation>
    <scope>NUCLEOTIDE SEQUENCE [LARGE SCALE GENOMIC DNA]</scope>
    <source>
        <strain evidence="2">TBC1</strain>
    </source>
</reference>
<sequence>MKKTSLYLLIILSLMVLKTSVAQDPLFSQFYNNPVYYNPAAVGLNPGLRARFNIREQWPQLPGDLRSYTFSMDIAERNIPGSGGLGLVVMSDNAGTGYLKTSTVGLSTSVRVPLQENMVTQVGIMTSFVQKRLNWDNLVFTDQLNPVYGNIYESSFQAPENGNIFYPDFSAGGIFRFTESSNVFSAIQGTFGLAVHHLFRPNESFLGLTSPLPRKLAITGDIILEIDGGGDKLYFQRQESSKGTFKFNPGFIYESQADFKTYAVGVNILKSSIYTGVWFRNRTTELTKSNDLIFMLGLNAPLSGNTRMKINYTYDFVLTEIRTVTGCSHEVSIILELDDFNIFNRGRSSGGFGFSNRNYRSKQELECCPF</sequence>
<organism evidence="2">
    <name type="scientific">Lentimicrobium saccharophilum</name>
    <dbReference type="NCBI Taxonomy" id="1678841"/>
    <lineage>
        <taxon>Bacteria</taxon>
        <taxon>Pseudomonadati</taxon>
        <taxon>Bacteroidota</taxon>
        <taxon>Bacteroidia</taxon>
        <taxon>Bacteroidales</taxon>
        <taxon>Lentimicrobiaceae</taxon>
        <taxon>Lentimicrobium</taxon>
    </lineage>
</organism>
<protein>
    <submittedName>
        <fullName evidence="2">Bacteroidetes-specific putative membrane protein</fullName>
    </submittedName>
</protein>
<dbReference type="InterPro" id="IPR019861">
    <property type="entry name" value="PorP/SprF_Bacteroidetes"/>
</dbReference>
<evidence type="ECO:0000313" key="2">
    <source>
        <dbReference type="EMBL" id="GAP43673.1"/>
    </source>
</evidence>
<dbReference type="EMBL" id="DF968182">
    <property type="protein sequence ID" value="GAP43673.1"/>
    <property type="molecule type" value="Genomic_DNA"/>
</dbReference>
<dbReference type="AlphaFoldDB" id="A0A0S7C3H7"/>
<proteinExistence type="predicted"/>
<dbReference type="Proteomes" id="UP000053091">
    <property type="component" value="Unassembled WGS sequence"/>
</dbReference>
<evidence type="ECO:0000313" key="3">
    <source>
        <dbReference type="Proteomes" id="UP000053091"/>
    </source>
</evidence>
<name>A0A0S7C3H7_9BACT</name>
<dbReference type="STRING" id="1678841.TBC1_111829"/>
<gene>
    <name evidence="2" type="ORF">TBC1_111829</name>
</gene>
<feature type="signal peptide" evidence="1">
    <location>
        <begin position="1"/>
        <end position="22"/>
    </location>
</feature>
<accession>A0A0S7C3H7</accession>
<evidence type="ECO:0000256" key="1">
    <source>
        <dbReference type="SAM" id="SignalP"/>
    </source>
</evidence>
<dbReference type="Pfam" id="PF11751">
    <property type="entry name" value="PorP_SprF"/>
    <property type="match status" value="1"/>
</dbReference>
<feature type="chain" id="PRO_5006633562" evidence="1">
    <location>
        <begin position="23"/>
        <end position="370"/>
    </location>
</feature>
<keyword evidence="1" id="KW-0732">Signal</keyword>